<dbReference type="InterPro" id="IPR000808">
    <property type="entry name" value="Mrp-like_CS"/>
</dbReference>
<protein>
    <recommendedName>
        <fullName evidence="7">Iron-sulfur cluster carrier protein</fullName>
    </recommendedName>
</protein>
<comment type="caution">
    <text evidence="8">The sequence shown here is derived from an EMBL/GenBank/DDBJ whole genome shotgun (WGS) entry which is preliminary data.</text>
</comment>
<dbReference type="SUPFAM" id="SSF117916">
    <property type="entry name" value="Fe-S cluster assembly (FSCA) domain-like"/>
    <property type="match status" value="1"/>
</dbReference>
<dbReference type="GO" id="GO:0005829">
    <property type="term" value="C:cytosol"/>
    <property type="evidence" value="ECO:0007669"/>
    <property type="project" value="TreeGrafter"/>
</dbReference>
<keyword evidence="3 7" id="KW-0067">ATP-binding</keyword>
<keyword evidence="4 7" id="KW-0408">Iron</keyword>
<dbReference type="GO" id="GO:0016226">
    <property type="term" value="P:iron-sulfur cluster assembly"/>
    <property type="evidence" value="ECO:0007669"/>
    <property type="project" value="InterPro"/>
</dbReference>
<dbReference type="InterPro" id="IPR034904">
    <property type="entry name" value="FSCA_dom_sf"/>
</dbReference>
<accession>A0A2D0KRL2</accession>
<dbReference type="InterPro" id="IPR027417">
    <property type="entry name" value="P-loop_NTPase"/>
</dbReference>
<dbReference type="GO" id="GO:0140663">
    <property type="term" value="F:ATP-dependent FeS chaperone activity"/>
    <property type="evidence" value="ECO:0007669"/>
    <property type="project" value="InterPro"/>
</dbReference>
<dbReference type="EMBL" id="NJAJ01000011">
    <property type="protein sequence ID" value="PHM66062.1"/>
    <property type="molecule type" value="Genomic_DNA"/>
</dbReference>
<comment type="function">
    <text evidence="7">Binds and transfers iron-sulfur (Fe-S) clusters to target apoproteins. Can hydrolyze ATP.</text>
</comment>
<evidence type="ECO:0000256" key="6">
    <source>
        <dbReference type="ARBA" id="ARBA00024036"/>
    </source>
</evidence>
<dbReference type="InterPro" id="IPR044304">
    <property type="entry name" value="NUBPL-like"/>
</dbReference>
<evidence type="ECO:0000256" key="1">
    <source>
        <dbReference type="ARBA" id="ARBA00022723"/>
    </source>
</evidence>
<dbReference type="GO" id="GO:0046872">
    <property type="term" value="F:metal ion binding"/>
    <property type="evidence" value="ECO:0007669"/>
    <property type="project" value="UniProtKB-KW"/>
</dbReference>
<evidence type="ECO:0000313" key="9">
    <source>
        <dbReference type="Proteomes" id="UP000222366"/>
    </source>
</evidence>
<dbReference type="GO" id="GO:0005524">
    <property type="term" value="F:ATP binding"/>
    <property type="evidence" value="ECO:0007669"/>
    <property type="project" value="UniProtKB-UniRule"/>
</dbReference>
<dbReference type="InterPro" id="IPR019591">
    <property type="entry name" value="Mrp/NBP35_ATP-bd"/>
</dbReference>
<evidence type="ECO:0000256" key="2">
    <source>
        <dbReference type="ARBA" id="ARBA00022741"/>
    </source>
</evidence>
<dbReference type="SUPFAM" id="SSF52540">
    <property type="entry name" value="P-loop containing nucleoside triphosphate hydrolases"/>
    <property type="match status" value="1"/>
</dbReference>
<keyword evidence="9" id="KW-1185">Reference proteome</keyword>
<gene>
    <name evidence="8" type="ORF">Xsto_01568</name>
</gene>
<evidence type="ECO:0000256" key="7">
    <source>
        <dbReference type="HAMAP-Rule" id="MF_02040"/>
    </source>
</evidence>
<dbReference type="GO" id="GO:0016887">
    <property type="term" value="F:ATP hydrolysis activity"/>
    <property type="evidence" value="ECO:0007669"/>
    <property type="project" value="UniProtKB-UniRule"/>
</dbReference>
<keyword evidence="1 7" id="KW-0479">Metal-binding</keyword>
<keyword evidence="5 7" id="KW-0411">Iron-sulfur</keyword>
<name>A0A2D0KRL2_9GAMM</name>
<organism evidence="8 9">
    <name type="scientific">Xenorhabdus stockiae</name>
    <dbReference type="NCBI Taxonomy" id="351614"/>
    <lineage>
        <taxon>Bacteria</taxon>
        <taxon>Pseudomonadati</taxon>
        <taxon>Pseudomonadota</taxon>
        <taxon>Gammaproteobacteria</taxon>
        <taxon>Enterobacterales</taxon>
        <taxon>Morganellaceae</taxon>
        <taxon>Xenorhabdus</taxon>
    </lineage>
</organism>
<dbReference type="Gene3D" id="3.40.50.300">
    <property type="entry name" value="P-loop containing nucleotide triphosphate hydrolases"/>
    <property type="match status" value="1"/>
</dbReference>
<dbReference type="FunFam" id="3.40.50.300:FF:000418">
    <property type="entry name" value="Iron-sulfur cluster carrier protein"/>
    <property type="match status" value="1"/>
</dbReference>
<dbReference type="AlphaFoldDB" id="A0A2D0KRL2"/>
<dbReference type="PANTHER" id="PTHR42961">
    <property type="entry name" value="IRON-SULFUR PROTEIN NUBPL"/>
    <property type="match status" value="1"/>
</dbReference>
<comment type="similarity">
    <text evidence="6 7">Belongs to the Mrp/NBP35 ATP-binding proteins family.</text>
</comment>
<evidence type="ECO:0000256" key="5">
    <source>
        <dbReference type="ARBA" id="ARBA00023014"/>
    </source>
</evidence>
<reference evidence="8 9" key="1">
    <citation type="journal article" date="2017" name="Nat. Microbiol.">
        <title>Natural product diversity associated with the nematode symbionts Photorhabdus and Xenorhabdus.</title>
        <authorList>
            <person name="Tobias N.J."/>
            <person name="Wolff H."/>
            <person name="Djahanschiri B."/>
            <person name="Grundmann F."/>
            <person name="Kronenwerth M."/>
            <person name="Shi Y.M."/>
            <person name="Simonyi S."/>
            <person name="Grun P."/>
            <person name="Shapiro-Ilan D."/>
            <person name="Pidot S.J."/>
            <person name="Stinear T.P."/>
            <person name="Ebersberger I."/>
            <person name="Bode H.B."/>
        </authorList>
    </citation>
    <scope>NUCLEOTIDE SEQUENCE [LARGE SCALE GENOMIC DNA]</scope>
    <source>
        <strain evidence="8 9">DSM 17904</strain>
    </source>
</reference>
<dbReference type="NCBIfam" id="NF008669">
    <property type="entry name" value="PRK11670.1"/>
    <property type="match status" value="1"/>
</dbReference>
<evidence type="ECO:0000256" key="4">
    <source>
        <dbReference type="ARBA" id="ARBA00023004"/>
    </source>
</evidence>
<dbReference type="PROSITE" id="PS01215">
    <property type="entry name" value="MRP"/>
    <property type="match status" value="1"/>
</dbReference>
<sequence length="370" mass="40091">MNSQSPEQTNPDLLKESVAKILAAFKHPTLEQDLMTLKALHHCTVLDGVLHIELMMPFVWKRAFGVLKEETTQPLLDATGAKGVEWRLSHDICTLRRANNLPGINGVRNILAVSSGKGGVGKSSTAVNLALALAQEGAKVGILDADIYGPSVPSMLGTAKERPTSPDGQHMAPIMVHGMATNSIGYLVTDDNAMVWRGPMASKALMQMLQDTLWPDLDYLVIDMPPGTGDIQLTLSQNIPVTGALVVTTPQDIALIDAMKGIVMFQKVSVPVLGIIENMSTHICNNCGHHEAIFGTGGAEKLAEKYECQLLGKIPLHISLREDLDRGEPTVISQPDSQFADIYREIAANIAAQMYWQGEKIPTEISFRAV</sequence>
<evidence type="ECO:0000256" key="3">
    <source>
        <dbReference type="ARBA" id="ARBA00022840"/>
    </source>
</evidence>
<keyword evidence="7" id="KW-0378">Hydrolase</keyword>
<dbReference type="PANTHER" id="PTHR42961:SF2">
    <property type="entry name" value="IRON-SULFUR PROTEIN NUBPL"/>
    <property type="match status" value="1"/>
</dbReference>
<keyword evidence="2 7" id="KW-0547">Nucleotide-binding</keyword>
<dbReference type="HAMAP" id="MF_02040">
    <property type="entry name" value="Mrp_NBP35"/>
    <property type="match status" value="1"/>
</dbReference>
<feature type="binding site" evidence="7">
    <location>
        <begin position="116"/>
        <end position="123"/>
    </location>
    <ligand>
        <name>ATP</name>
        <dbReference type="ChEBI" id="CHEBI:30616"/>
    </ligand>
</feature>
<dbReference type="CDD" id="cd02037">
    <property type="entry name" value="Mrp_NBP35"/>
    <property type="match status" value="1"/>
</dbReference>
<dbReference type="InterPro" id="IPR033756">
    <property type="entry name" value="YlxH/NBP35"/>
</dbReference>
<dbReference type="GO" id="GO:0051539">
    <property type="term" value="F:4 iron, 4 sulfur cluster binding"/>
    <property type="evidence" value="ECO:0007669"/>
    <property type="project" value="TreeGrafter"/>
</dbReference>
<comment type="subunit">
    <text evidence="7">Homodimer.</text>
</comment>
<proteinExistence type="inferred from homology"/>
<dbReference type="RefSeq" id="WP_099124679.1">
    <property type="nucleotide sequence ID" value="NZ_CAWNRH010000013.1"/>
</dbReference>
<dbReference type="Proteomes" id="UP000222366">
    <property type="component" value="Unassembled WGS sequence"/>
</dbReference>
<evidence type="ECO:0000313" key="8">
    <source>
        <dbReference type="EMBL" id="PHM66062.1"/>
    </source>
</evidence>
<dbReference type="Pfam" id="PF10609">
    <property type="entry name" value="ParA"/>
    <property type="match status" value="1"/>
</dbReference>